<feature type="region of interest" description="Disordered" evidence="1">
    <location>
        <begin position="42"/>
        <end position="65"/>
    </location>
</feature>
<reference evidence="2" key="1">
    <citation type="submission" date="2018-02" db="EMBL/GenBank/DDBJ databases">
        <title>Rhizophora mucronata_Transcriptome.</title>
        <authorList>
            <person name="Meera S.P."/>
            <person name="Sreeshan A."/>
            <person name="Augustine A."/>
        </authorList>
    </citation>
    <scope>NUCLEOTIDE SEQUENCE</scope>
    <source>
        <tissue evidence="2">Leaf</tissue>
    </source>
</reference>
<name>A0A2P2NZ12_RHIMU</name>
<dbReference type="EMBL" id="GGEC01067208">
    <property type="protein sequence ID" value="MBX47692.1"/>
    <property type="molecule type" value="Transcribed_RNA"/>
</dbReference>
<sequence>MVPTKLLQKKSILQAFENPLSPVSHTKVASQKLACKCIGHVSQSTQETSTSHEASKSLQPRSSPE</sequence>
<feature type="compositionally biased region" description="Low complexity" evidence="1">
    <location>
        <begin position="42"/>
        <end position="52"/>
    </location>
</feature>
<evidence type="ECO:0000256" key="1">
    <source>
        <dbReference type="SAM" id="MobiDB-lite"/>
    </source>
</evidence>
<protein>
    <submittedName>
        <fullName evidence="2">Uncharacterized protein</fullName>
    </submittedName>
</protein>
<dbReference type="AlphaFoldDB" id="A0A2P2NZ12"/>
<proteinExistence type="predicted"/>
<evidence type="ECO:0000313" key="2">
    <source>
        <dbReference type="EMBL" id="MBX47692.1"/>
    </source>
</evidence>
<feature type="compositionally biased region" description="Polar residues" evidence="1">
    <location>
        <begin position="56"/>
        <end position="65"/>
    </location>
</feature>
<accession>A0A2P2NZ12</accession>
<organism evidence="2">
    <name type="scientific">Rhizophora mucronata</name>
    <name type="common">Asiatic mangrove</name>
    <dbReference type="NCBI Taxonomy" id="61149"/>
    <lineage>
        <taxon>Eukaryota</taxon>
        <taxon>Viridiplantae</taxon>
        <taxon>Streptophyta</taxon>
        <taxon>Embryophyta</taxon>
        <taxon>Tracheophyta</taxon>
        <taxon>Spermatophyta</taxon>
        <taxon>Magnoliopsida</taxon>
        <taxon>eudicotyledons</taxon>
        <taxon>Gunneridae</taxon>
        <taxon>Pentapetalae</taxon>
        <taxon>rosids</taxon>
        <taxon>fabids</taxon>
        <taxon>Malpighiales</taxon>
        <taxon>Rhizophoraceae</taxon>
        <taxon>Rhizophora</taxon>
    </lineage>
</organism>